<dbReference type="OrthoDB" id="5180013at2"/>
<reference evidence="1 2" key="1">
    <citation type="submission" date="2019-09" db="EMBL/GenBank/DDBJ databases">
        <title>Hybrid Assembly of the complete Genome of the Deep-Sea Bacterium Moritella marina from long Nanopore and Illumina reads.</title>
        <authorList>
            <person name="Magin S."/>
            <person name="Georgoulis A."/>
            <person name="Papadimitriou K."/>
            <person name="Iliakis G."/>
            <person name="Vorgias C.E."/>
        </authorList>
    </citation>
    <scope>NUCLEOTIDE SEQUENCE [LARGE SCALE GENOMIC DNA]</scope>
    <source>
        <strain evidence="1 2">MP-1</strain>
    </source>
</reference>
<evidence type="ECO:0000313" key="2">
    <source>
        <dbReference type="Proteomes" id="UP000327424"/>
    </source>
</evidence>
<dbReference type="RefSeq" id="WP_019440465.1">
    <property type="nucleotide sequence ID" value="NZ_ALOE01000009.1"/>
</dbReference>
<dbReference type="SUPFAM" id="SSF52309">
    <property type="entry name" value="N-(deoxy)ribosyltransferase-like"/>
    <property type="match status" value="1"/>
</dbReference>
<sequence>MVSKKSFVLMPFSESLNDVYEFLIKGALTEAGYQVKRADDIKSQSNILEDIVKGIIESDLIIADLTDSNANVYYELGIAHALQKKVVLITQEIDELPFDLKSYRVIGYSTHFTRMNEAKAELYQLAQEASNGNLPFGNPVKDFGNIQNASESIYPIAKNNNDNSSDLGFLDHLVEVEDNFARLTTIVELVGNKMANELTPEINSATQMLTTKDLNTKQRRNIIQGLAKHVDDYAVLLKPNNDEYRELNKKLETSIEIILTSNQKYDDESVEGIESFLIGFESLENGAQNGRDGFILFLTTMKGSPSLEKSFNRASKNVQRELQIFINNIDQTISMASRAKTLGKSMLAKALVLTTEDEV</sequence>
<accession>A0A5J6WL33</accession>
<organism evidence="1 2">
    <name type="scientific">Moritella marina ATCC 15381</name>
    <dbReference type="NCBI Taxonomy" id="1202962"/>
    <lineage>
        <taxon>Bacteria</taxon>
        <taxon>Pseudomonadati</taxon>
        <taxon>Pseudomonadota</taxon>
        <taxon>Gammaproteobacteria</taxon>
        <taxon>Alteromonadales</taxon>
        <taxon>Moritellaceae</taxon>
        <taxon>Moritella</taxon>
    </lineage>
</organism>
<proteinExistence type="predicted"/>
<evidence type="ECO:0000313" key="1">
    <source>
        <dbReference type="EMBL" id="QFI38144.1"/>
    </source>
</evidence>
<dbReference type="AlphaFoldDB" id="A0A5J6WL33"/>
<dbReference type="Gene3D" id="3.40.50.450">
    <property type="match status" value="1"/>
</dbReference>
<gene>
    <name evidence="1" type="ORF">FR932_09955</name>
</gene>
<dbReference type="Proteomes" id="UP000327424">
    <property type="component" value="Chromosome"/>
</dbReference>
<dbReference type="InterPro" id="IPR007710">
    <property type="entry name" value="Nucleoside_deoxyribTrfase"/>
</dbReference>
<keyword evidence="2" id="KW-1185">Reference proteome</keyword>
<dbReference type="KEGG" id="mmaa:FR932_09955"/>
<name>A0A5J6WL33_MORMI</name>
<protein>
    <recommendedName>
        <fullName evidence="3">DUF4071 domain-containing protein</fullName>
    </recommendedName>
</protein>
<evidence type="ECO:0008006" key="3">
    <source>
        <dbReference type="Google" id="ProtNLM"/>
    </source>
</evidence>
<dbReference type="EMBL" id="CP044399">
    <property type="protein sequence ID" value="QFI38144.1"/>
    <property type="molecule type" value="Genomic_DNA"/>
</dbReference>
<dbReference type="Pfam" id="PF05014">
    <property type="entry name" value="Nuc_deoxyrib_tr"/>
    <property type="match status" value="1"/>
</dbReference>